<evidence type="ECO:0000313" key="2">
    <source>
        <dbReference type="EMBL" id="GCL65342.1"/>
    </source>
</evidence>
<name>A0A480AYK3_9BURK</name>
<feature type="domain" description="Transposase IS200-like" evidence="1">
    <location>
        <begin position="9"/>
        <end position="124"/>
    </location>
</feature>
<gene>
    <name evidence="2" type="ORF">AQPW35_44230</name>
</gene>
<dbReference type="AlphaFoldDB" id="A0A480AYK3"/>
<accession>A0A480AYK3</accession>
<dbReference type="PANTHER" id="PTHR34322">
    <property type="entry name" value="TRANSPOSASE, Y1_TNP DOMAIN-CONTAINING"/>
    <property type="match status" value="1"/>
</dbReference>
<dbReference type="RefSeq" id="WP_137735046.1">
    <property type="nucleotide sequence ID" value="NZ_BJCL01000015.1"/>
</dbReference>
<evidence type="ECO:0000313" key="3">
    <source>
        <dbReference type="Proteomes" id="UP000301751"/>
    </source>
</evidence>
<proteinExistence type="predicted"/>
<dbReference type="Gene3D" id="3.30.70.1290">
    <property type="entry name" value="Transposase IS200-like"/>
    <property type="match status" value="1"/>
</dbReference>
<dbReference type="SMART" id="SM01321">
    <property type="entry name" value="Y1_Tnp"/>
    <property type="match status" value="1"/>
</dbReference>
<sequence>MARLPRLAVAGQAHLALMLGHSAQPVFVDDDDRRQFLAALRESALQHGVAVHAYALQPTEVLLLLTPASDTALGALMQGLGRRYGAAFNRRHGRRGTLWAGRFRTAVVQAGPHLLDAMRHVDLLGQSAGGGDAAWSSLGHRLGERHDPLITDCAAWWALGNTPFEREAAYRRCLADGLAPERATALADAAHKGWAVGDAAFLAALAQQVDRPVQPRPRGRPPRAA</sequence>
<dbReference type="InterPro" id="IPR002686">
    <property type="entry name" value="Transposase_17"/>
</dbReference>
<dbReference type="SUPFAM" id="SSF143422">
    <property type="entry name" value="Transposase IS200-like"/>
    <property type="match status" value="1"/>
</dbReference>
<dbReference type="PANTHER" id="PTHR34322:SF2">
    <property type="entry name" value="TRANSPOSASE IS200-LIKE DOMAIN-CONTAINING PROTEIN"/>
    <property type="match status" value="1"/>
</dbReference>
<organism evidence="2 3">
    <name type="scientific">Pseudaquabacterium pictum</name>
    <dbReference type="NCBI Taxonomy" id="2315236"/>
    <lineage>
        <taxon>Bacteria</taxon>
        <taxon>Pseudomonadati</taxon>
        <taxon>Pseudomonadota</taxon>
        <taxon>Betaproteobacteria</taxon>
        <taxon>Burkholderiales</taxon>
        <taxon>Sphaerotilaceae</taxon>
        <taxon>Pseudaquabacterium</taxon>
    </lineage>
</organism>
<dbReference type="GO" id="GO:0003677">
    <property type="term" value="F:DNA binding"/>
    <property type="evidence" value="ECO:0007669"/>
    <property type="project" value="InterPro"/>
</dbReference>
<dbReference type="GO" id="GO:0004803">
    <property type="term" value="F:transposase activity"/>
    <property type="evidence" value="ECO:0007669"/>
    <property type="project" value="InterPro"/>
</dbReference>
<evidence type="ECO:0000259" key="1">
    <source>
        <dbReference type="SMART" id="SM01321"/>
    </source>
</evidence>
<keyword evidence="3" id="KW-1185">Reference proteome</keyword>
<dbReference type="OrthoDB" id="9814067at2"/>
<dbReference type="Proteomes" id="UP000301751">
    <property type="component" value="Unassembled WGS sequence"/>
</dbReference>
<comment type="caution">
    <text evidence="2">The sequence shown here is derived from an EMBL/GenBank/DDBJ whole genome shotgun (WGS) entry which is preliminary data.</text>
</comment>
<dbReference type="InterPro" id="IPR036515">
    <property type="entry name" value="Transposase_17_sf"/>
</dbReference>
<dbReference type="GO" id="GO:0006313">
    <property type="term" value="P:DNA transposition"/>
    <property type="evidence" value="ECO:0007669"/>
    <property type="project" value="InterPro"/>
</dbReference>
<reference evidence="3" key="1">
    <citation type="submission" date="2019-03" db="EMBL/GenBank/DDBJ databases">
        <title>Aquabacterium pictum sp.nov., the first bacteriochlorophyll a-containing freshwater bacterium in the genus Aquabacterium of the class Betaproteobacteria.</title>
        <authorList>
            <person name="Hirose S."/>
            <person name="Tank M."/>
            <person name="Hara E."/>
            <person name="Tamaki H."/>
            <person name="Takaichi S."/>
            <person name="Haruta S."/>
            <person name="Hanada S."/>
        </authorList>
    </citation>
    <scope>NUCLEOTIDE SEQUENCE [LARGE SCALE GENOMIC DNA]</scope>
    <source>
        <strain evidence="3">W35</strain>
    </source>
</reference>
<dbReference type="EMBL" id="BJCL01000015">
    <property type="protein sequence ID" value="GCL65342.1"/>
    <property type="molecule type" value="Genomic_DNA"/>
</dbReference>
<protein>
    <recommendedName>
        <fullName evidence="1">Transposase IS200-like domain-containing protein</fullName>
    </recommendedName>
</protein>